<keyword evidence="4" id="KW-0276">Fatty acid metabolism</keyword>
<dbReference type="FunFam" id="1.10.1040.50:FF:000006">
    <property type="entry name" value="Peroxisomal bifunctional enzyme"/>
    <property type="match status" value="1"/>
</dbReference>
<reference evidence="16 17" key="1">
    <citation type="journal article" date="2016" name="BMC Genomics">
        <title>Genomic analysis of the nitrate-respiring Sphingopyxis granuli (formerly Sphingomonas macrogoltabida) strain TFA.</title>
        <authorList>
            <person name="Garcia-Romero I."/>
            <person name="Perez-Pulido A.J."/>
            <person name="Gonzalez-Flores Y.E."/>
            <person name="Reyes-Ramirez F."/>
            <person name="Santero E."/>
            <person name="Floriano B."/>
        </authorList>
    </citation>
    <scope>NUCLEOTIDE SEQUENCE [LARGE SCALE GENOMIC DNA]</scope>
    <source>
        <strain evidence="16 17">TFA</strain>
    </source>
</reference>
<evidence type="ECO:0000256" key="9">
    <source>
        <dbReference type="ARBA" id="ARBA00023140"/>
    </source>
</evidence>
<keyword evidence="9" id="KW-0576">Peroxisome</keyword>
<evidence type="ECO:0000256" key="6">
    <source>
        <dbReference type="ARBA" id="ARBA00023002"/>
    </source>
</evidence>
<dbReference type="InterPro" id="IPR029045">
    <property type="entry name" value="ClpP/crotonase-like_dom_sf"/>
</dbReference>
<keyword evidence="10" id="KW-0413">Isomerase</keyword>
<feature type="domain" description="3-hydroxyacyl-CoA dehydrogenase NAD binding" evidence="15">
    <location>
        <begin position="302"/>
        <end position="478"/>
    </location>
</feature>
<dbReference type="InterPro" id="IPR036291">
    <property type="entry name" value="NAD(P)-bd_dom_sf"/>
</dbReference>
<dbReference type="EC" id="1.1.1.35" evidence="16"/>
<dbReference type="Proteomes" id="UP000058599">
    <property type="component" value="Chromosome"/>
</dbReference>
<dbReference type="Pfam" id="PF02737">
    <property type="entry name" value="3HCDH_N"/>
    <property type="match status" value="1"/>
</dbReference>
<dbReference type="FunFam" id="3.40.50.720:FF:000009">
    <property type="entry name" value="Fatty oxidation complex, alpha subunit"/>
    <property type="match status" value="1"/>
</dbReference>
<evidence type="ECO:0000256" key="12">
    <source>
        <dbReference type="ARBA" id="ARBA00023268"/>
    </source>
</evidence>
<evidence type="ECO:0000256" key="8">
    <source>
        <dbReference type="ARBA" id="ARBA00023098"/>
    </source>
</evidence>
<keyword evidence="8" id="KW-0443">Lipid metabolism</keyword>
<feature type="domain" description="3-hydroxyacyl-CoA dehydrogenase C-terminal" evidence="14">
    <location>
        <begin position="482"/>
        <end position="568"/>
    </location>
</feature>
<dbReference type="SUPFAM" id="SSF48179">
    <property type="entry name" value="6-phosphogluconate dehydrogenase C-terminal domain-like"/>
    <property type="match status" value="2"/>
</dbReference>
<dbReference type="Pfam" id="PF00725">
    <property type="entry name" value="3HCDH"/>
    <property type="match status" value="2"/>
</dbReference>
<dbReference type="RefSeq" id="WP_067184611.1">
    <property type="nucleotide sequence ID" value="NZ_CP012199.1"/>
</dbReference>
<keyword evidence="11" id="KW-0456">Lyase</keyword>
<evidence type="ECO:0000259" key="15">
    <source>
        <dbReference type="Pfam" id="PF02737"/>
    </source>
</evidence>
<dbReference type="GO" id="GO:0070403">
    <property type="term" value="F:NAD+ binding"/>
    <property type="evidence" value="ECO:0007669"/>
    <property type="project" value="InterPro"/>
</dbReference>
<sequence>MADASNGNGHEHGPVRYAAADGVAVLTIANPPVNALGAALRAGLAGAVTQAGADPSVEAVVVAAEGKVFIAGADISEFGKPPVPPVLPDLLEQIEAMEIPVVAAIGGTALGGGLELALACHARVAKSGAKLGLPEVKLGLIPGAGGTQRLPRLIGAAAALKLMIDGEPVTAGGTAPSGLTDAVCEGDPLEQAIAMARSLAQSGLRRSRDADAQGAREEFEETAAALLKRNAGHPSVAACVEAVRATFDLPFAEGQAKERAAFLSLVEDTRSKALRYVFFAERRAVRPVGAAADAQPRSIDRAAIIGGGTMGGGIAMCFANAGIPVTIIETGQDGLDRGLQRIAKNYDISVKRGSLSEDARDARLKLIHGSLDMESTGEADIVIEAVFEDMALKKDIFGRLGQLTKAGTILATNTSYLDVNEIANASGRPEDVLGLHFFSPANVMRLLEVVRGEATDPAVLATAMKLGSVLGKLPVMVGVCHGFVGNRMLAVRNAQAEQLLLEGALPQNVDRALTAFGFRMGPFATSDMAGLDIGWRMRQATGQSAPVADTLCEMGRFGQKAAKGFYRYEEGDRTPHADEDVSQLIERISADRGVSRRSFDDREIVQRLVYPMINEGAKILEEGIANSASDIDVIWLNGYGWPAWRGGPMYLADQVGLQEIARYLEDLADELGLESLRPSALLRQLAAEGRGFSSD</sequence>
<name>A0AA86GRU9_9SPHN</name>
<evidence type="ECO:0000256" key="7">
    <source>
        <dbReference type="ARBA" id="ARBA00023027"/>
    </source>
</evidence>
<accession>A0AA86GRU9</accession>
<evidence type="ECO:0000256" key="4">
    <source>
        <dbReference type="ARBA" id="ARBA00022832"/>
    </source>
</evidence>
<dbReference type="PANTHER" id="PTHR23309:SF49">
    <property type="entry name" value="PEROXISOMAL BIFUNCTIONAL ENZYME"/>
    <property type="match status" value="1"/>
</dbReference>
<evidence type="ECO:0000313" key="17">
    <source>
        <dbReference type="Proteomes" id="UP000058599"/>
    </source>
</evidence>
<comment type="catalytic activity">
    <reaction evidence="13">
        <text>a (3S)-3-hydroxyacyl-CoA + NAD(+) = a 3-oxoacyl-CoA + NADH + H(+)</text>
        <dbReference type="Rhea" id="RHEA:22432"/>
        <dbReference type="ChEBI" id="CHEBI:15378"/>
        <dbReference type="ChEBI" id="CHEBI:57318"/>
        <dbReference type="ChEBI" id="CHEBI:57540"/>
        <dbReference type="ChEBI" id="CHEBI:57945"/>
        <dbReference type="ChEBI" id="CHEBI:90726"/>
        <dbReference type="EC" id="1.1.1.35"/>
    </reaction>
</comment>
<dbReference type="GO" id="GO:0004300">
    <property type="term" value="F:enoyl-CoA hydratase activity"/>
    <property type="evidence" value="ECO:0007669"/>
    <property type="project" value="UniProtKB-ARBA"/>
</dbReference>
<evidence type="ECO:0000259" key="14">
    <source>
        <dbReference type="Pfam" id="PF00725"/>
    </source>
</evidence>
<dbReference type="Gene3D" id="3.90.226.10">
    <property type="entry name" value="2-enoyl-CoA Hydratase, Chain A, domain 1"/>
    <property type="match status" value="1"/>
</dbReference>
<evidence type="ECO:0000256" key="13">
    <source>
        <dbReference type="ARBA" id="ARBA00049556"/>
    </source>
</evidence>
<protein>
    <submittedName>
        <fullName evidence="16">Enoyl-CoA hydratase/3-hydroxyacyl-CoA dehydrogenase-like protein</fullName>
        <ecNumber evidence="16">1.1.1.35</ecNumber>
    </submittedName>
</protein>
<dbReference type="InterPro" id="IPR008927">
    <property type="entry name" value="6-PGluconate_DH-like_C_sf"/>
</dbReference>
<dbReference type="SUPFAM" id="SSF52096">
    <property type="entry name" value="ClpP/crotonase"/>
    <property type="match status" value="1"/>
</dbReference>
<proteinExistence type="predicted"/>
<feature type="domain" description="3-hydroxyacyl-CoA dehydrogenase C-terminal" evidence="14">
    <location>
        <begin position="604"/>
        <end position="690"/>
    </location>
</feature>
<evidence type="ECO:0000313" key="16">
    <source>
        <dbReference type="EMBL" id="AMG75138.1"/>
    </source>
</evidence>
<evidence type="ECO:0000256" key="2">
    <source>
        <dbReference type="ARBA" id="ARBA00005005"/>
    </source>
</evidence>
<dbReference type="SUPFAM" id="SSF51735">
    <property type="entry name" value="NAD(P)-binding Rossmann-fold domains"/>
    <property type="match status" value="1"/>
</dbReference>
<keyword evidence="12" id="KW-0511">Multifunctional enzyme</keyword>
<evidence type="ECO:0000256" key="10">
    <source>
        <dbReference type="ARBA" id="ARBA00023235"/>
    </source>
</evidence>
<comment type="subunit">
    <text evidence="3">Monomer.</text>
</comment>
<dbReference type="InterPro" id="IPR006108">
    <property type="entry name" value="3HC_DH_C"/>
</dbReference>
<keyword evidence="5" id="KW-0442">Lipid degradation</keyword>
<dbReference type="Gene3D" id="3.40.50.720">
    <property type="entry name" value="NAD(P)-binding Rossmann-like Domain"/>
    <property type="match status" value="1"/>
</dbReference>
<dbReference type="InterPro" id="IPR001753">
    <property type="entry name" value="Enoyl-CoA_hydra/iso"/>
</dbReference>
<evidence type="ECO:0000256" key="11">
    <source>
        <dbReference type="ARBA" id="ARBA00023239"/>
    </source>
</evidence>
<comment type="subcellular location">
    <subcellularLocation>
        <location evidence="1">Peroxisome</location>
    </subcellularLocation>
</comment>
<dbReference type="GO" id="GO:0003857">
    <property type="term" value="F:(3S)-3-hydroxyacyl-CoA dehydrogenase (NAD+) activity"/>
    <property type="evidence" value="ECO:0007669"/>
    <property type="project" value="UniProtKB-EC"/>
</dbReference>
<dbReference type="Pfam" id="PF00378">
    <property type="entry name" value="ECH_1"/>
    <property type="match status" value="1"/>
</dbReference>
<dbReference type="InterPro" id="IPR006176">
    <property type="entry name" value="3-OHacyl-CoA_DH_NAD-bd"/>
</dbReference>
<keyword evidence="17" id="KW-1185">Reference proteome</keyword>
<dbReference type="EMBL" id="CP012199">
    <property type="protein sequence ID" value="AMG75138.1"/>
    <property type="molecule type" value="Genomic_DNA"/>
</dbReference>
<evidence type="ECO:0000256" key="5">
    <source>
        <dbReference type="ARBA" id="ARBA00022963"/>
    </source>
</evidence>
<evidence type="ECO:0000256" key="1">
    <source>
        <dbReference type="ARBA" id="ARBA00004275"/>
    </source>
</evidence>
<evidence type="ECO:0000256" key="3">
    <source>
        <dbReference type="ARBA" id="ARBA00011245"/>
    </source>
</evidence>
<dbReference type="GO" id="GO:0016853">
    <property type="term" value="F:isomerase activity"/>
    <property type="evidence" value="ECO:0007669"/>
    <property type="project" value="UniProtKB-KW"/>
</dbReference>
<organism evidence="16 17">
    <name type="scientific">Sphingopyxis granuli</name>
    <dbReference type="NCBI Taxonomy" id="267128"/>
    <lineage>
        <taxon>Bacteria</taxon>
        <taxon>Pseudomonadati</taxon>
        <taxon>Pseudomonadota</taxon>
        <taxon>Alphaproteobacteria</taxon>
        <taxon>Sphingomonadales</taxon>
        <taxon>Sphingomonadaceae</taxon>
        <taxon>Sphingopyxis</taxon>
    </lineage>
</organism>
<dbReference type="GO" id="GO:0006635">
    <property type="term" value="P:fatty acid beta-oxidation"/>
    <property type="evidence" value="ECO:0007669"/>
    <property type="project" value="TreeGrafter"/>
</dbReference>
<gene>
    <name evidence="16" type="primary">thnL</name>
    <name evidence="16" type="ORF">SGRAN_2789</name>
</gene>
<dbReference type="AlphaFoldDB" id="A0AA86GRU9"/>
<dbReference type="PANTHER" id="PTHR23309">
    <property type="entry name" value="3-HYDROXYACYL-COA DEHYROGENASE"/>
    <property type="match status" value="1"/>
</dbReference>
<dbReference type="Gene3D" id="1.10.1040.50">
    <property type="match status" value="1"/>
</dbReference>
<dbReference type="KEGG" id="sgi:SGRAN_2789"/>
<keyword evidence="7" id="KW-0520">NAD</keyword>
<dbReference type="CDD" id="cd06558">
    <property type="entry name" value="crotonase-like"/>
    <property type="match status" value="1"/>
</dbReference>
<keyword evidence="6 16" id="KW-0560">Oxidoreductase</keyword>
<comment type="pathway">
    <text evidence="2">Lipid metabolism; fatty acid beta-oxidation.</text>
</comment>